<dbReference type="STRING" id="686832.A0A0C2YWD8"/>
<dbReference type="Gene3D" id="3.30.428.70">
    <property type="match status" value="1"/>
</dbReference>
<accession>A0A0C2YWD8</accession>
<reference evidence="4 5" key="1">
    <citation type="submission" date="2014-04" db="EMBL/GenBank/DDBJ databases">
        <authorList>
            <consortium name="DOE Joint Genome Institute"/>
            <person name="Kuo A."/>
            <person name="Gay G."/>
            <person name="Dore J."/>
            <person name="Kohler A."/>
            <person name="Nagy L.G."/>
            <person name="Floudas D."/>
            <person name="Copeland A."/>
            <person name="Barry K.W."/>
            <person name="Cichocki N."/>
            <person name="Veneault-Fourrey C."/>
            <person name="LaButti K."/>
            <person name="Lindquist E.A."/>
            <person name="Lipzen A."/>
            <person name="Lundell T."/>
            <person name="Morin E."/>
            <person name="Murat C."/>
            <person name="Sun H."/>
            <person name="Tunlid A."/>
            <person name="Henrissat B."/>
            <person name="Grigoriev I.V."/>
            <person name="Hibbett D.S."/>
            <person name="Martin F."/>
            <person name="Nordberg H.P."/>
            <person name="Cantor M.N."/>
            <person name="Hua S.X."/>
        </authorList>
    </citation>
    <scope>NUCLEOTIDE SEQUENCE [LARGE SCALE GENOMIC DNA]</scope>
    <source>
        <strain evidence="5">h7</strain>
    </source>
</reference>
<dbReference type="PIRSF" id="PIRSF000846">
    <property type="entry name" value="ATP_adenylyltr"/>
    <property type="match status" value="1"/>
</dbReference>
<dbReference type="Pfam" id="PF19327">
    <property type="entry name" value="Ap4A_phos_N"/>
    <property type="match status" value="1"/>
</dbReference>
<evidence type="ECO:0000259" key="3">
    <source>
        <dbReference type="Pfam" id="PF19327"/>
    </source>
</evidence>
<dbReference type="InterPro" id="IPR036265">
    <property type="entry name" value="HIT-like_sf"/>
</dbReference>
<protein>
    <submittedName>
        <fullName evidence="4">Uncharacterized protein</fullName>
    </submittedName>
</protein>
<feature type="domain" description="Ap4A phosphorylase 1/2 N-terminal" evidence="3">
    <location>
        <begin position="7"/>
        <end position="180"/>
    </location>
</feature>
<keyword evidence="5" id="KW-1185">Reference proteome</keyword>
<dbReference type="OrthoDB" id="10267950at2759"/>
<evidence type="ECO:0000259" key="2">
    <source>
        <dbReference type="Pfam" id="PF09830"/>
    </source>
</evidence>
<dbReference type="InterPro" id="IPR019200">
    <property type="entry name" value="ATP_adenylylTrfase_C"/>
</dbReference>
<dbReference type="InterPro" id="IPR043171">
    <property type="entry name" value="Ap4A_phos1/2-like"/>
</dbReference>
<dbReference type="GO" id="GO:0003877">
    <property type="term" value="F:ATP:ADP adenylyltransferase activity"/>
    <property type="evidence" value="ECO:0007669"/>
    <property type="project" value="InterPro"/>
</dbReference>
<dbReference type="SUPFAM" id="SSF54197">
    <property type="entry name" value="HIT-like"/>
    <property type="match status" value="1"/>
</dbReference>
<name>A0A0C2YWD8_HEBCY</name>
<dbReference type="GO" id="GO:0005524">
    <property type="term" value="F:ATP binding"/>
    <property type="evidence" value="ECO:0007669"/>
    <property type="project" value="InterPro"/>
</dbReference>
<dbReference type="PANTHER" id="PTHR38420:SF1">
    <property type="entry name" value="PUTATIVE (AFU_ORTHOLOGUE AFUA_5G14690)-RELATED"/>
    <property type="match status" value="1"/>
</dbReference>
<dbReference type="GO" id="GO:0009117">
    <property type="term" value="P:nucleotide metabolic process"/>
    <property type="evidence" value="ECO:0007669"/>
    <property type="project" value="InterPro"/>
</dbReference>
<evidence type="ECO:0000313" key="5">
    <source>
        <dbReference type="Proteomes" id="UP000053424"/>
    </source>
</evidence>
<feature type="domain" description="ATP adenylyltransferase C-terminal" evidence="2">
    <location>
        <begin position="205"/>
        <end position="322"/>
    </location>
</feature>
<proteinExistence type="predicted"/>
<dbReference type="InterPro" id="IPR009163">
    <property type="entry name" value="Ap4A_phos1/2"/>
</dbReference>
<sequence length="343" mass="38258">MPHTDIILKVSERFNHALESGDLLFFPSTITKHVDSDVEYEIRLCTALQHKPALPTPNFDAAADSGVALGGSGGKVFDPFAPPYNPNLYIGELKDEESEEEFVVVLNKYSVVPQHFLLVTKEFKSQATPLLPSELVQIYLFLSTARKLGKHIFAFYNCGDNSGASQPHKHIQFIPLEDKDGPPLEKLARKAQLQFPDRPFSLTQLSYASHSYRFPSNIATCSPDELEGLMANAFLQLLDLAISTIRHDPEYPIGKPSYNVIITREHIHIIPRRRENYVLSENGEKLSVNALGFAGMLLVKSEQELEIVKRESIGKILRGVGLESVHDIQVEGTAREQPLAGML</sequence>
<dbReference type="InterPro" id="IPR045759">
    <property type="entry name" value="Ap4A_phos1/2_N"/>
</dbReference>
<dbReference type="HOGENOM" id="CLU_049915_1_1_1"/>
<evidence type="ECO:0000313" key="4">
    <source>
        <dbReference type="EMBL" id="KIM45312.1"/>
    </source>
</evidence>
<dbReference type="Proteomes" id="UP000053424">
    <property type="component" value="Unassembled WGS sequence"/>
</dbReference>
<reference evidence="5" key="2">
    <citation type="submission" date="2015-01" db="EMBL/GenBank/DDBJ databases">
        <title>Evolutionary Origins and Diversification of the Mycorrhizal Mutualists.</title>
        <authorList>
            <consortium name="DOE Joint Genome Institute"/>
            <consortium name="Mycorrhizal Genomics Consortium"/>
            <person name="Kohler A."/>
            <person name="Kuo A."/>
            <person name="Nagy L.G."/>
            <person name="Floudas D."/>
            <person name="Copeland A."/>
            <person name="Barry K.W."/>
            <person name="Cichocki N."/>
            <person name="Veneault-Fourrey C."/>
            <person name="LaButti K."/>
            <person name="Lindquist E.A."/>
            <person name="Lipzen A."/>
            <person name="Lundell T."/>
            <person name="Morin E."/>
            <person name="Murat C."/>
            <person name="Riley R."/>
            <person name="Ohm R."/>
            <person name="Sun H."/>
            <person name="Tunlid A."/>
            <person name="Henrissat B."/>
            <person name="Grigoriev I.V."/>
            <person name="Hibbett D.S."/>
            <person name="Martin F."/>
        </authorList>
    </citation>
    <scope>NUCLEOTIDE SEQUENCE [LARGE SCALE GENOMIC DNA]</scope>
    <source>
        <strain evidence="5">h7</strain>
    </source>
</reference>
<feature type="active site" description="Nucleophile" evidence="1">
    <location>
        <position position="170"/>
    </location>
</feature>
<dbReference type="Pfam" id="PF09830">
    <property type="entry name" value="ATP_transf"/>
    <property type="match status" value="1"/>
</dbReference>
<evidence type="ECO:0000256" key="1">
    <source>
        <dbReference type="PIRSR" id="PIRSR000846-1"/>
    </source>
</evidence>
<organism evidence="4 5">
    <name type="scientific">Hebeloma cylindrosporum</name>
    <dbReference type="NCBI Taxonomy" id="76867"/>
    <lineage>
        <taxon>Eukaryota</taxon>
        <taxon>Fungi</taxon>
        <taxon>Dikarya</taxon>
        <taxon>Basidiomycota</taxon>
        <taxon>Agaricomycotina</taxon>
        <taxon>Agaricomycetes</taxon>
        <taxon>Agaricomycetidae</taxon>
        <taxon>Agaricales</taxon>
        <taxon>Agaricineae</taxon>
        <taxon>Hymenogastraceae</taxon>
        <taxon>Hebeloma</taxon>
    </lineage>
</organism>
<gene>
    <name evidence="4" type="ORF">M413DRAFT_337714</name>
</gene>
<dbReference type="EMBL" id="KN831772">
    <property type="protein sequence ID" value="KIM45312.1"/>
    <property type="molecule type" value="Genomic_DNA"/>
</dbReference>
<dbReference type="AlphaFoldDB" id="A0A0C2YWD8"/>
<dbReference type="PANTHER" id="PTHR38420">
    <property type="entry name" value="AP-4-A PHOSPHORYLASE II"/>
    <property type="match status" value="1"/>
</dbReference>